<dbReference type="Proteomes" id="UP000599578">
    <property type="component" value="Unassembled WGS sequence"/>
</dbReference>
<dbReference type="InterPro" id="IPR005119">
    <property type="entry name" value="LysR_subst-bd"/>
</dbReference>
<dbReference type="InterPro" id="IPR050950">
    <property type="entry name" value="HTH-type_LysR_regulators"/>
</dbReference>
<evidence type="ECO:0000259" key="5">
    <source>
        <dbReference type="PROSITE" id="PS50931"/>
    </source>
</evidence>
<name>A0A917ZIZ7_9GAMM</name>
<organism evidence="6 7">
    <name type="scientific">Marinobacterium nitratireducens</name>
    <dbReference type="NCBI Taxonomy" id="518897"/>
    <lineage>
        <taxon>Bacteria</taxon>
        <taxon>Pseudomonadati</taxon>
        <taxon>Pseudomonadota</taxon>
        <taxon>Gammaproteobacteria</taxon>
        <taxon>Oceanospirillales</taxon>
        <taxon>Oceanospirillaceae</taxon>
        <taxon>Marinobacterium</taxon>
    </lineage>
</organism>
<comment type="similarity">
    <text evidence="1">Belongs to the LysR transcriptional regulatory family.</text>
</comment>
<dbReference type="Pfam" id="PF03466">
    <property type="entry name" value="LysR_substrate"/>
    <property type="match status" value="1"/>
</dbReference>
<dbReference type="PANTHER" id="PTHR30419">
    <property type="entry name" value="HTH-TYPE TRANSCRIPTIONAL REGULATOR YBHD"/>
    <property type="match status" value="1"/>
</dbReference>
<proteinExistence type="inferred from homology"/>
<dbReference type="AlphaFoldDB" id="A0A917ZIZ7"/>
<dbReference type="SUPFAM" id="SSF53850">
    <property type="entry name" value="Periplasmic binding protein-like II"/>
    <property type="match status" value="1"/>
</dbReference>
<dbReference type="InterPro" id="IPR000847">
    <property type="entry name" value="LysR_HTH_N"/>
</dbReference>
<keyword evidence="2" id="KW-0805">Transcription regulation</keyword>
<dbReference type="PANTHER" id="PTHR30419:SF29">
    <property type="entry name" value="LYSR-FAMILY TRANSCRIPTIONAL REGULATOR"/>
    <property type="match status" value="1"/>
</dbReference>
<evidence type="ECO:0000256" key="3">
    <source>
        <dbReference type="ARBA" id="ARBA00023125"/>
    </source>
</evidence>
<evidence type="ECO:0000256" key="1">
    <source>
        <dbReference type="ARBA" id="ARBA00009437"/>
    </source>
</evidence>
<protein>
    <submittedName>
        <fullName evidence="6">LysR family transcriptional regulator</fullName>
    </submittedName>
</protein>
<dbReference type="RefSeq" id="WP_188861147.1">
    <property type="nucleotide sequence ID" value="NZ_BMLT01000006.1"/>
</dbReference>
<accession>A0A917ZIZ7</accession>
<comment type="caution">
    <text evidence="6">The sequence shown here is derived from an EMBL/GenBank/DDBJ whole genome shotgun (WGS) entry which is preliminary data.</text>
</comment>
<keyword evidence="4" id="KW-0804">Transcription</keyword>
<dbReference type="GO" id="GO:0003677">
    <property type="term" value="F:DNA binding"/>
    <property type="evidence" value="ECO:0007669"/>
    <property type="project" value="UniProtKB-KW"/>
</dbReference>
<sequence length="313" mass="34799">MDPRHLVYLAVILDKGSITSAAKHLLVAQPTLTRIMATLEMQAGTQLFSRSRFGVRSTPMGEALAREGRAIMRNMDLAQEQVSRYRTGMNQELRVAIGPMIGMAIIPELVDRLTLEHPRMAITVTSSSPTTALDALLDDLNDVVIAPAPHERMLAGIHRELLVEDELGIFCSANHPLAKKESLAIDDFESAKWLSVGLAGPFEEQFIKMLTSEGIKKIKTQTVFKNDAVMMINLLARGHHLAVLPRFPTRAITRPDTITELDLGSARPTERNIYLWTSEKVIDSEAYGHFKQELNTVFGQLLGQQLKPPMLPE</sequence>
<dbReference type="Gene3D" id="1.10.10.10">
    <property type="entry name" value="Winged helix-like DNA-binding domain superfamily/Winged helix DNA-binding domain"/>
    <property type="match status" value="1"/>
</dbReference>
<dbReference type="PROSITE" id="PS50931">
    <property type="entry name" value="HTH_LYSR"/>
    <property type="match status" value="1"/>
</dbReference>
<dbReference type="Pfam" id="PF00126">
    <property type="entry name" value="HTH_1"/>
    <property type="match status" value="1"/>
</dbReference>
<evidence type="ECO:0000313" key="7">
    <source>
        <dbReference type="Proteomes" id="UP000599578"/>
    </source>
</evidence>
<dbReference type="InterPro" id="IPR036390">
    <property type="entry name" value="WH_DNA-bd_sf"/>
</dbReference>
<evidence type="ECO:0000256" key="4">
    <source>
        <dbReference type="ARBA" id="ARBA00023163"/>
    </source>
</evidence>
<dbReference type="CDD" id="cd05466">
    <property type="entry name" value="PBP2_LTTR_substrate"/>
    <property type="match status" value="1"/>
</dbReference>
<dbReference type="GO" id="GO:0005829">
    <property type="term" value="C:cytosol"/>
    <property type="evidence" value="ECO:0007669"/>
    <property type="project" value="TreeGrafter"/>
</dbReference>
<keyword evidence="3" id="KW-0238">DNA-binding</keyword>
<evidence type="ECO:0000256" key="2">
    <source>
        <dbReference type="ARBA" id="ARBA00023015"/>
    </source>
</evidence>
<reference evidence="6 7" key="1">
    <citation type="journal article" date="2014" name="Int. J. Syst. Evol. Microbiol.">
        <title>Complete genome sequence of Corynebacterium casei LMG S-19264T (=DSM 44701T), isolated from a smear-ripened cheese.</title>
        <authorList>
            <consortium name="US DOE Joint Genome Institute (JGI-PGF)"/>
            <person name="Walter F."/>
            <person name="Albersmeier A."/>
            <person name="Kalinowski J."/>
            <person name="Ruckert C."/>
        </authorList>
    </citation>
    <scope>NUCLEOTIDE SEQUENCE [LARGE SCALE GENOMIC DNA]</scope>
    <source>
        <strain evidence="6 7">CGMCC 1.7286</strain>
    </source>
</reference>
<dbReference type="EMBL" id="BMLT01000006">
    <property type="protein sequence ID" value="GGO83407.1"/>
    <property type="molecule type" value="Genomic_DNA"/>
</dbReference>
<dbReference type="Gene3D" id="3.40.190.10">
    <property type="entry name" value="Periplasmic binding protein-like II"/>
    <property type="match status" value="2"/>
</dbReference>
<feature type="domain" description="HTH lysR-type" evidence="5">
    <location>
        <begin position="1"/>
        <end position="58"/>
    </location>
</feature>
<evidence type="ECO:0000313" key="6">
    <source>
        <dbReference type="EMBL" id="GGO83407.1"/>
    </source>
</evidence>
<gene>
    <name evidence="6" type="primary">oxyR</name>
    <name evidence="6" type="ORF">GCM10011348_27110</name>
</gene>
<dbReference type="InterPro" id="IPR036388">
    <property type="entry name" value="WH-like_DNA-bd_sf"/>
</dbReference>
<dbReference type="SUPFAM" id="SSF46785">
    <property type="entry name" value="Winged helix' DNA-binding domain"/>
    <property type="match status" value="1"/>
</dbReference>
<dbReference type="PRINTS" id="PR00039">
    <property type="entry name" value="HTHLYSR"/>
</dbReference>
<dbReference type="GO" id="GO:0003700">
    <property type="term" value="F:DNA-binding transcription factor activity"/>
    <property type="evidence" value="ECO:0007669"/>
    <property type="project" value="InterPro"/>
</dbReference>
<keyword evidence="7" id="KW-1185">Reference proteome</keyword>